<dbReference type="Gene3D" id="3.30.160.60">
    <property type="entry name" value="Classic Zinc Finger"/>
    <property type="match status" value="1"/>
</dbReference>
<feature type="domain" description="RING-type" evidence="6">
    <location>
        <begin position="19"/>
        <end position="50"/>
    </location>
</feature>
<dbReference type="Gene3D" id="3.30.40.10">
    <property type="entry name" value="Zinc/RING finger domain, C3HC4 (zinc finger)"/>
    <property type="match status" value="1"/>
</dbReference>
<reference evidence="8" key="2">
    <citation type="submission" date="2025-09" db="UniProtKB">
        <authorList>
            <consortium name="Ensembl"/>
        </authorList>
    </citation>
    <scope>IDENTIFICATION</scope>
    <source>
        <strain evidence="8">Glennie</strain>
    </source>
</reference>
<dbReference type="GO" id="GO:0061630">
    <property type="term" value="F:ubiquitin protein ligase activity"/>
    <property type="evidence" value="ECO:0000318"/>
    <property type="project" value="GO_Central"/>
</dbReference>
<dbReference type="InterPro" id="IPR001841">
    <property type="entry name" value="Znf_RING"/>
</dbReference>
<dbReference type="GO" id="GO:0010468">
    <property type="term" value="P:regulation of gene expression"/>
    <property type="evidence" value="ECO:0000318"/>
    <property type="project" value="GO_Central"/>
</dbReference>
<dbReference type="Bgee" id="ENSOANG00000037160">
    <property type="expression patterns" value="Expressed in ovary and 2 other cell types or tissues"/>
</dbReference>
<dbReference type="PANTHER" id="PTHR24103">
    <property type="entry name" value="E3 UBIQUITIN-PROTEIN LIGASE TRIM"/>
    <property type="match status" value="1"/>
</dbReference>
<keyword evidence="3" id="KW-0862">Zinc</keyword>
<evidence type="ECO:0000313" key="8">
    <source>
        <dbReference type="Ensembl" id="ENSOANP00000033756.1"/>
    </source>
</evidence>
<dbReference type="InterPro" id="IPR017907">
    <property type="entry name" value="Znf_RING_CS"/>
</dbReference>
<keyword evidence="9" id="KW-1185">Reference proteome</keyword>
<evidence type="ECO:0000256" key="3">
    <source>
        <dbReference type="ARBA" id="ARBA00022833"/>
    </source>
</evidence>
<dbReference type="InParanoid" id="A0A6I8MYE6"/>
<protein>
    <submittedName>
        <fullName evidence="8">Uncharacterized protein</fullName>
    </submittedName>
</protein>
<proteinExistence type="predicted"/>
<feature type="domain" description="B box-type" evidence="7">
    <location>
        <begin position="82"/>
        <end position="123"/>
    </location>
</feature>
<dbReference type="Pfam" id="PF00643">
    <property type="entry name" value="zf-B_box"/>
    <property type="match status" value="1"/>
</dbReference>
<dbReference type="Pfam" id="PF15227">
    <property type="entry name" value="zf-C3HC4_4"/>
    <property type="match status" value="1"/>
</dbReference>
<dbReference type="GO" id="GO:0008270">
    <property type="term" value="F:zinc ion binding"/>
    <property type="evidence" value="ECO:0007669"/>
    <property type="project" value="UniProtKB-KW"/>
</dbReference>
<dbReference type="SMART" id="SM00336">
    <property type="entry name" value="BBOX"/>
    <property type="match status" value="1"/>
</dbReference>
<sequence>MASEFLVESLCDQPVNINCGHSFCLSCISEVLEKLEGNPPAESYSCPQCQASFQRENIQPNRQLGNVADTLRTLGIEPGASLRQNLCQLHKESLKLFCEEDGKTICVVCDKSQEHRRHNTILIKEEKLQGAVDQLKKKRERALQLEATEKEKQASWKQTLAREFEKMHHFLADEEQRQLQELEQEGRQNLKRLRKSEAMLTKSSHTLEELITDLKRRCQAPAMELLQVTPGVTHPGKIGYCGESRISGSS</sequence>
<feature type="coiled-coil region" evidence="5">
    <location>
        <begin position="125"/>
        <end position="199"/>
    </location>
</feature>
<dbReference type="GO" id="GO:0045087">
    <property type="term" value="P:innate immune response"/>
    <property type="evidence" value="ECO:0000318"/>
    <property type="project" value="GO_Central"/>
</dbReference>
<name>A0A6I8MYE6_ORNAN</name>
<evidence type="ECO:0000256" key="5">
    <source>
        <dbReference type="SAM" id="Coils"/>
    </source>
</evidence>
<keyword evidence="5" id="KW-0175">Coiled coil</keyword>
<organism evidence="8 9">
    <name type="scientific">Ornithorhynchus anatinus</name>
    <name type="common">Duckbill platypus</name>
    <dbReference type="NCBI Taxonomy" id="9258"/>
    <lineage>
        <taxon>Eukaryota</taxon>
        <taxon>Metazoa</taxon>
        <taxon>Chordata</taxon>
        <taxon>Craniata</taxon>
        <taxon>Vertebrata</taxon>
        <taxon>Euteleostomi</taxon>
        <taxon>Mammalia</taxon>
        <taxon>Monotremata</taxon>
        <taxon>Ornithorhynchidae</taxon>
        <taxon>Ornithorhynchus</taxon>
    </lineage>
</organism>
<evidence type="ECO:0000313" key="9">
    <source>
        <dbReference type="Proteomes" id="UP000002279"/>
    </source>
</evidence>
<dbReference type="SUPFAM" id="SSF57845">
    <property type="entry name" value="B-box zinc-binding domain"/>
    <property type="match status" value="1"/>
</dbReference>
<evidence type="ECO:0000259" key="6">
    <source>
        <dbReference type="PROSITE" id="PS50089"/>
    </source>
</evidence>
<dbReference type="GeneTree" id="ENSGT00940000162320"/>
<evidence type="ECO:0000256" key="2">
    <source>
        <dbReference type="ARBA" id="ARBA00022771"/>
    </source>
</evidence>
<dbReference type="Ensembl" id="ENSOANT00000055411.1">
    <property type="protein sequence ID" value="ENSOANP00000033756.1"/>
    <property type="gene ID" value="ENSOANG00000037160.1"/>
</dbReference>
<dbReference type="PROSITE" id="PS50089">
    <property type="entry name" value="ZF_RING_2"/>
    <property type="match status" value="1"/>
</dbReference>
<dbReference type="InterPro" id="IPR000315">
    <property type="entry name" value="Znf_B-box"/>
</dbReference>
<dbReference type="InterPro" id="IPR013083">
    <property type="entry name" value="Znf_RING/FYVE/PHD"/>
</dbReference>
<keyword evidence="1" id="KW-0479">Metal-binding</keyword>
<dbReference type="OMA" id="EATHEHQ"/>
<evidence type="ECO:0000259" key="7">
    <source>
        <dbReference type="PROSITE" id="PS50119"/>
    </source>
</evidence>
<dbReference type="AlphaFoldDB" id="A0A6I8MYE6"/>
<dbReference type="SUPFAM" id="SSF57850">
    <property type="entry name" value="RING/U-box"/>
    <property type="match status" value="1"/>
</dbReference>
<dbReference type="PROSITE" id="PS00518">
    <property type="entry name" value="ZF_RING_1"/>
    <property type="match status" value="1"/>
</dbReference>
<evidence type="ECO:0000256" key="1">
    <source>
        <dbReference type="ARBA" id="ARBA00022723"/>
    </source>
</evidence>
<dbReference type="InterPro" id="IPR050143">
    <property type="entry name" value="TRIM/RBCC"/>
</dbReference>
<dbReference type="Proteomes" id="UP000002279">
    <property type="component" value="Unplaced"/>
</dbReference>
<reference evidence="8" key="1">
    <citation type="submission" date="2025-08" db="UniProtKB">
        <authorList>
            <consortium name="Ensembl"/>
        </authorList>
    </citation>
    <scope>IDENTIFICATION</scope>
    <source>
        <strain evidence="8">Glennie</strain>
    </source>
</reference>
<dbReference type="PROSITE" id="PS50119">
    <property type="entry name" value="ZF_BBOX"/>
    <property type="match status" value="1"/>
</dbReference>
<accession>A0A6I8MYE6</accession>
<dbReference type="GO" id="GO:0005737">
    <property type="term" value="C:cytoplasm"/>
    <property type="evidence" value="ECO:0000318"/>
    <property type="project" value="GO_Central"/>
</dbReference>
<keyword evidence="2 4" id="KW-0863">Zinc-finger</keyword>
<evidence type="ECO:0000256" key="4">
    <source>
        <dbReference type="PROSITE-ProRule" id="PRU00024"/>
    </source>
</evidence>